<protein>
    <submittedName>
        <fullName evidence="1">Uncharacterized protein</fullName>
    </submittedName>
</protein>
<name>A0A382ALR2_9ZZZZ</name>
<feature type="non-terminal residue" evidence="1">
    <location>
        <position position="25"/>
    </location>
</feature>
<organism evidence="1">
    <name type="scientific">marine metagenome</name>
    <dbReference type="NCBI Taxonomy" id="408172"/>
    <lineage>
        <taxon>unclassified sequences</taxon>
        <taxon>metagenomes</taxon>
        <taxon>ecological metagenomes</taxon>
    </lineage>
</organism>
<dbReference type="AlphaFoldDB" id="A0A382ALR2"/>
<gene>
    <name evidence="1" type="ORF">METZ01_LOCUS155065</name>
</gene>
<reference evidence="1" key="1">
    <citation type="submission" date="2018-05" db="EMBL/GenBank/DDBJ databases">
        <authorList>
            <person name="Lanie J.A."/>
            <person name="Ng W.-L."/>
            <person name="Kazmierczak K.M."/>
            <person name="Andrzejewski T.M."/>
            <person name="Davidsen T.M."/>
            <person name="Wayne K.J."/>
            <person name="Tettelin H."/>
            <person name="Glass J.I."/>
            <person name="Rusch D."/>
            <person name="Podicherti R."/>
            <person name="Tsui H.-C.T."/>
            <person name="Winkler M.E."/>
        </authorList>
    </citation>
    <scope>NUCLEOTIDE SEQUENCE</scope>
</reference>
<sequence length="25" mass="2668">MPFQAPADGVLLPPYRILDLTGPEG</sequence>
<proteinExistence type="predicted"/>
<accession>A0A382ALR2</accession>
<evidence type="ECO:0000313" key="1">
    <source>
        <dbReference type="EMBL" id="SVB02211.1"/>
    </source>
</evidence>
<dbReference type="EMBL" id="UINC01025849">
    <property type="protein sequence ID" value="SVB02211.1"/>
    <property type="molecule type" value="Genomic_DNA"/>
</dbReference>